<accession>A0A8S5V9J5</accession>
<proteinExistence type="predicted"/>
<dbReference type="EMBL" id="BK016230">
    <property type="protein sequence ID" value="DAG03425.1"/>
    <property type="molecule type" value="Genomic_DNA"/>
</dbReference>
<evidence type="ECO:0000313" key="1">
    <source>
        <dbReference type="EMBL" id="DAG03425.1"/>
    </source>
</evidence>
<protein>
    <submittedName>
        <fullName evidence="1">Uncharacterized protein</fullName>
    </submittedName>
</protein>
<name>A0A8S5V9J5_9CAUD</name>
<sequence>MKIQYLHYYILDFRDVLKPGIINKPFQFKEQALEIAKVYFEDYEFKIKPGYQITKLDQALFEVRKLPLISEARNDVKPSNLIDKAHAERTSKRLRVRRKRQATARLENRVWLLRCVEDDLPLFISRFKEGFTTNLAELNSVKGAQHIIEFLGGSRPKTRKWDRVPLKDFVYGTNILKTLTEWKYDNGPFYRYHLSLSLWTMFSKEFIEAVDVTKDLSVKSLEY</sequence>
<organism evidence="1">
    <name type="scientific">Ackermannviridae sp. ctUml7</name>
    <dbReference type="NCBI Taxonomy" id="2825753"/>
    <lineage>
        <taxon>Viruses</taxon>
        <taxon>Duplodnaviria</taxon>
        <taxon>Heunggongvirae</taxon>
        <taxon>Uroviricota</taxon>
        <taxon>Caudoviricetes</taxon>
        <taxon>Pantevenvirales</taxon>
        <taxon>Ackermannviridae</taxon>
    </lineage>
</organism>
<reference evidence="1" key="1">
    <citation type="journal article" date="2021" name="Proc. Natl. Acad. Sci. U.S.A.">
        <title>A Catalog of Tens of Thousands of Viruses from Human Metagenomes Reveals Hidden Associations with Chronic Diseases.</title>
        <authorList>
            <person name="Tisza M.J."/>
            <person name="Buck C.B."/>
        </authorList>
    </citation>
    <scope>NUCLEOTIDE SEQUENCE</scope>
    <source>
        <strain evidence="1">CtUml7</strain>
    </source>
</reference>